<dbReference type="EMBL" id="SOSA01000722">
    <property type="protein sequence ID" value="THC89036.1"/>
    <property type="molecule type" value="Genomic_DNA"/>
</dbReference>
<sequence>MASLTWWYEFYHDAVQPGLYIFKIQELHKQYIYAPSMTHVDKYNYQLRTLRVPGGVGTTADYYLHKGRR</sequence>
<name>A0A4S3J2N1_9EURO</name>
<comment type="caution">
    <text evidence="1">The sequence shown here is derived from an EMBL/GenBank/DDBJ whole genome shotgun (WGS) entry which is preliminary data.</text>
</comment>
<evidence type="ECO:0000313" key="2">
    <source>
        <dbReference type="Proteomes" id="UP000308092"/>
    </source>
</evidence>
<evidence type="ECO:0000313" key="1">
    <source>
        <dbReference type="EMBL" id="THC89036.1"/>
    </source>
</evidence>
<dbReference type="STRING" id="1220188.A0A4S3J2N1"/>
<organism evidence="1 2">
    <name type="scientific">Aspergillus tanneri</name>
    <dbReference type="NCBI Taxonomy" id="1220188"/>
    <lineage>
        <taxon>Eukaryota</taxon>
        <taxon>Fungi</taxon>
        <taxon>Dikarya</taxon>
        <taxon>Ascomycota</taxon>
        <taxon>Pezizomycotina</taxon>
        <taxon>Eurotiomycetes</taxon>
        <taxon>Eurotiomycetidae</taxon>
        <taxon>Eurotiales</taxon>
        <taxon>Aspergillaceae</taxon>
        <taxon>Aspergillus</taxon>
        <taxon>Aspergillus subgen. Circumdati</taxon>
    </lineage>
</organism>
<gene>
    <name evidence="1" type="ORF">EYZ11_011521</name>
</gene>
<proteinExistence type="predicted"/>
<keyword evidence="2" id="KW-1185">Reference proteome</keyword>
<dbReference type="VEuPathDB" id="FungiDB:EYZ11_011521"/>
<accession>A0A4S3J2N1</accession>
<protein>
    <submittedName>
        <fullName evidence="1">Uncharacterized protein</fullName>
    </submittedName>
</protein>
<reference evidence="1 2" key="1">
    <citation type="submission" date="2019-03" db="EMBL/GenBank/DDBJ databases">
        <title>The genome sequence of a newly discovered highly antifungal drug resistant Aspergillus species, Aspergillus tanneri NIH 1004.</title>
        <authorList>
            <person name="Mounaud S."/>
            <person name="Singh I."/>
            <person name="Joardar V."/>
            <person name="Pakala S."/>
            <person name="Pakala S."/>
            <person name="Venepally P."/>
            <person name="Hoover J."/>
            <person name="Nierman W."/>
            <person name="Chung J."/>
            <person name="Losada L."/>
        </authorList>
    </citation>
    <scope>NUCLEOTIDE SEQUENCE [LARGE SCALE GENOMIC DNA]</scope>
    <source>
        <strain evidence="1 2">NIH1004</strain>
    </source>
</reference>
<dbReference type="Proteomes" id="UP000308092">
    <property type="component" value="Unassembled WGS sequence"/>
</dbReference>
<dbReference type="AlphaFoldDB" id="A0A4S3J2N1"/>